<proteinExistence type="predicted"/>
<evidence type="ECO:0000313" key="3">
    <source>
        <dbReference type="Proteomes" id="UP000320762"/>
    </source>
</evidence>
<comment type="caution">
    <text evidence="2">The sequence shown here is derived from an EMBL/GenBank/DDBJ whole genome shotgun (WGS) entry which is preliminary data.</text>
</comment>
<sequence length="58" mass="6240">MPNIPLQYDQNIAPPPQLGAKSLSPQPAIRALMPPGPPSPSFVSLMIRPTYADDATNR</sequence>
<evidence type="ECO:0000313" key="2">
    <source>
        <dbReference type="EMBL" id="TRM61826.1"/>
    </source>
</evidence>
<dbReference type="AlphaFoldDB" id="A0A550CAV5"/>
<evidence type="ECO:0000256" key="1">
    <source>
        <dbReference type="SAM" id="MobiDB-lite"/>
    </source>
</evidence>
<keyword evidence="3" id="KW-1185">Reference proteome</keyword>
<organism evidence="2 3">
    <name type="scientific">Schizophyllum amplum</name>
    <dbReference type="NCBI Taxonomy" id="97359"/>
    <lineage>
        <taxon>Eukaryota</taxon>
        <taxon>Fungi</taxon>
        <taxon>Dikarya</taxon>
        <taxon>Basidiomycota</taxon>
        <taxon>Agaricomycotina</taxon>
        <taxon>Agaricomycetes</taxon>
        <taxon>Agaricomycetidae</taxon>
        <taxon>Agaricales</taxon>
        <taxon>Schizophyllaceae</taxon>
        <taxon>Schizophyllum</taxon>
    </lineage>
</organism>
<dbReference type="EMBL" id="VDMD01000015">
    <property type="protein sequence ID" value="TRM61826.1"/>
    <property type="molecule type" value="Genomic_DNA"/>
</dbReference>
<dbReference type="Proteomes" id="UP000320762">
    <property type="component" value="Unassembled WGS sequence"/>
</dbReference>
<feature type="region of interest" description="Disordered" evidence="1">
    <location>
        <begin position="1"/>
        <end position="23"/>
    </location>
</feature>
<protein>
    <submittedName>
        <fullName evidence="2">Uncharacterized protein</fullName>
    </submittedName>
</protein>
<name>A0A550CAV5_9AGAR</name>
<accession>A0A550CAV5</accession>
<reference evidence="2 3" key="1">
    <citation type="journal article" date="2019" name="New Phytol.">
        <title>Comparative genomics reveals unique wood-decay strategies and fruiting body development in the Schizophyllaceae.</title>
        <authorList>
            <person name="Almasi E."/>
            <person name="Sahu N."/>
            <person name="Krizsan K."/>
            <person name="Balint B."/>
            <person name="Kovacs G.M."/>
            <person name="Kiss B."/>
            <person name="Cseklye J."/>
            <person name="Drula E."/>
            <person name="Henrissat B."/>
            <person name="Nagy I."/>
            <person name="Chovatia M."/>
            <person name="Adam C."/>
            <person name="LaButti K."/>
            <person name="Lipzen A."/>
            <person name="Riley R."/>
            <person name="Grigoriev I.V."/>
            <person name="Nagy L.G."/>
        </authorList>
    </citation>
    <scope>NUCLEOTIDE SEQUENCE [LARGE SCALE GENOMIC DNA]</scope>
    <source>
        <strain evidence="2 3">NL-1724</strain>
    </source>
</reference>
<gene>
    <name evidence="2" type="ORF">BD626DRAFT_500653</name>
</gene>